<feature type="domain" description="SHSP" evidence="4">
    <location>
        <begin position="107"/>
        <end position="222"/>
    </location>
</feature>
<dbReference type="CDD" id="cd06464">
    <property type="entry name" value="ACD_sHsps-like"/>
    <property type="match status" value="1"/>
</dbReference>
<feature type="compositionally biased region" description="Gly residues" evidence="3">
    <location>
        <begin position="56"/>
        <end position="91"/>
    </location>
</feature>
<dbReference type="Pfam" id="PF00011">
    <property type="entry name" value="HSP20"/>
    <property type="match status" value="1"/>
</dbReference>
<dbReference type="PROSITE" id="PS01031">
    <property type="entry name" value="SHSP"/>
    <property type="match status" value="1"/>
</dbReference>
<evidence type="ECO:0000256" key="3">
    <source>
        <dbReference type="SAM" id="MobiDB-lite"/>
    </source>
</evidence>
<dbReference type="RefSeq" id="WP_274455808.1">
    <property type="nucleotide sequence ID" value="NZ_CP067097.1"/>
</dbReference>
<dbReference type="SUPFAM" id="SSF49764">
    <property type="entry name" value="HSP20-like chaperones"/>
    <property type="match status" value="1"/>
</dbReference>
<evidence type="ECO:0000259" key="4">
    <source>
        <dbReference type="PROSITE" id="PS01031"/>
    </source>
</evidence>
<comment type="similarity">
    <text evidence="1 2">Belongs to the small heat shock protein (HSP20) family.</text>
</comment>
<evidence type="ECO:0000313" key="5">
    <source>
        <dbReference type="EMBL" id="MDQ0188403.1"/>
    </source>
</evidence>
<evidence type="ECO:0000313" key="6">
    <source>
        <dbReference type="Proteomes" id="UP001232973"/>
    </source>
</evidence>
<dbReference type="Gene3D" id="2.60.40.790">
    <property type="match status" value="1"/>
</dbReference>
<protein>
    <submittedName>
        <fullName evidence="5">HSP20 family molecular chaperone IbpA</fullName>
    </submittedName>
</protein>
<keyword evidence="6" id="KW-1185">Reference proteome</keyword>
<dbReference type="Proteomes" id="UP001232973">
    <property type="component" value="Unassembled WGS sequence"/>
</dbReference>
<dbReference type="InterPro" id="IPR031107">
    <property type="entry name" value="Small_HSP"/>
</dbReference>
<name>A0ABT9XF09_9BACL</name>
<gene>
    <name evidence="5" type="ORF">J2S03_000207</name>
</gene>
<reference evidence="5 6" key="1">
    <citation type="submission" date="2023-07" db="EMBL/GenBank/DDBJ databases">
        <title>Genomic Encyclopedia of Type Strains, Phase IV (KMG-IV): sequencing the most valuable type-strain genomes for metagenomic binning, comparative biology and taxonomic classification.</title>
        <authorList>
            <person name="Goeker M."/>
        </authorList>
    </citation>
    <scope>NUCLEOTIDE SEQUENCE [LARGE SCALE GENOMIC DNA]</scope>
    <source>
        <strain evidence="5 6">DSM 4006</strain>
    </source>
</reference>
<feature type="region of interest" description="Disordered" evidence="3">
    <location>
        <begin position="53"/>
        <end position="92"/>
    </location>
</feature>
<dbReference type="InterPro" id="IPR008978">
    <property type="entry name" value="HSP20-like_chaperone"/>
</dbReference>
<organism evidence="5 6">
    <name type="scientific">Alicyclobacillus cycloheptanicus</name>
    <dbReference type="NCBI Taxonomy" id="1457"/>
    <lineage>
        <taxon>Bacteria</taxon>
        <taxon>Bacillati</taxon>
        <taxon>Bacillota</taxon>
        <taxon>Bacilli</taxon>
        <taxon>Bacillales</taxon>
        <taxon>Alicyclobacillaceae</taxon>
        <taxon>Alicyclobacillus</taxon>
    </lineage>
</organism>
<comment type="caution">
    <text evidence="5">The sequence shown here is derived from an EMBL/GenBank/DDBJ whole genome shotgun (WGS) entry which is preliminary data.</text>
</comment>
<dbReference type="InterPro" id="IPR002068">
    <property type="entry name" value="A-crystallin/Hsp20_dom"/>
</dbReference>
<evidence type="ECO:0000256" key="2">
    <source>
        <dbReference type="RuleBase" id="RU003616"/>
    </source>
</evidence>
<proteinExistence type="inferred from homology"/>
<dbReference type="EMBL" id="JAUSTP010000001">
    <property type="protein sequence ID" value="MDQ0188403.1"/>
    <property type="molecule type" value="Genomic_DNA"/>
</dbReference>
<accession>A0ABT9XF09</accession>
<evidence type="ECO:0000256" key="1">
    <source>
        <dbReference type="PROSITE-ProRule" id="PRU00285"/>
    </source>
</evidence>
<sequence>MNNGFFDSFPYLQQMGEQFQKMFGDDFVRNLMNQMQVPAWGQPGNAAGGERFWPGFGPGAGPTGNAGQGGDGAAGSAAGKGTGNGTPGMGEGPPMWNPFMGMNRPSVDPPASYPPADIYETRHEVVVVLELPGMERSSDVRLSVFPEHIVVKGERERRYPNGSSAKLTTAERRVGSFERQIALPARVRKQHAKAVYRAGLLEVRLLKEGKPADGEGNLIDVDFL</sequence>
<dbReference type="PANTHER" id="PTHR11527">
    <property type="entry name" value="HEAT-SHOCK PROTEIN 20 FAMILY MEMBER"/>
    <property type="match status" value="1"/>
</dbReference>